<protein>
    <recommendedName>
        <fullName evidence="1">JmjC domain-containing protein</fullName>
    </recommendedName>
</protein>
<dbReference type="SUPFAM" id="SSF51197">
    <property type="entry name" value="Clavaminate synthase-like"/>
    <property type="match status" value="1"/>
</dbReference>
<dbReference type="GO" id="GO:0010468">
    <property type="term" value="P:regulation of gene expression"/>
    <property type="evidence" value="ECO:0007669"/>
    <property type="project" value="TreeGrafter"/>
</dbReference>
<evidence type="ECO:0000313" key="3">
    <source>
        <dbReference type="Proteomes" id="UP001153076"/>
    </source>
</evidence>
<comment type="caution">
    <text evidence="2">The sequence shown here is derived from an EMBL/GenBank/DDBJ whole genome shotgun (WGS) entry which is preliminary data.</text>
</comment>
<dbReference type="InterPro" id="IPR003347">
    <property type="entry name" value="JmjC_dom"/>
</dbReference>
<dbReference type="AlphaFoldDB" id="A0A9Q1K2D4"/>
<dbReference type="PANTHER" id="PTHR10694">
    <property type="entry name" value="LYSINE-SPECIFIC DEMETHYLASE"/>
    <property type="match status" value="1"/>
</dbReference>
<dbReference type="GO" id="GO:0000785">
    <property type="term" value="C:chromatin"/>
    <property type="evidence" value="ECO:0007669"/>
    <property type="project" value="TreeGrafter"/>
</dbReference>
<evidence type="ECO:0000259" key="1">
    <source>
        <dbReference type="Pfam" id="PF02373"/>
    </source>
</evidence>
<dbReference type="EMBL" id="JAKOGI010000407">
    <property type="protein sequence ID" value="KAJ8435530.1"/>
    <property type="molecule type" value="Genomic_DNA"/>
</dbReference>
<dbReference type="PANTHER" id="PTHR10694:SF54">
    <property type="entry name" value="INACTIVE LYSINE-SPECIFIC DEMETHYLASE JMJ19-RELATED"/>
    <property type="match status" value="1"/>
</dbReference>
<organism evidence="2 3">
    <name type="scientific">Carnegiea gigantea</name>
    <dbReference type="NCBI Taxonomy" id="171969"/>
    <lineage>
        <taxon>Eukaryota</taxon>
        <taxon>Viridiplantae</taxon>
        <taxon>Streptophyta</taxon>
        <taxon>Embryophyta</taxon>
        <taxon>Tracheophyta</taxon>
        <taxon>Spermatophyta</taxon>
        <taxon>Magnoliopsida</taxon>
        <taxon>eudicotyledons</taxon>
        <taxon>Gunneridae</taxon>
        <taxon>Pentapetalae</taxon>
        <taxon>Caryophyllales</taxon>
        <taxon>Cactineae</taxon>
        <taxon>Cactaceae</taxon>
        <taxon>Cactoideae</taxon>
        <taxon>Echinocereeae</taxon>
        <taxon>Carnegiea</taxon>
    </lineage>
</organism>
<accession>A0A9Q1K2D4</accession>
<dbReference type="GO" id="GO:0034647">
    <property type="term" value="F:histone H3K4me/H3K4me2/H3K4me3 demethylase activity"/>
    <property type="evidence" value="ECO:0007669"/>
    <property type="project" value="TreeGrafter"/>
</dbReference>
<feature type="domain" description="JmjC" evidence="1">
    <location>
        <begin position="10"/>
        <end position="52"/>
    </location>
</feature>
<evidence type="ECO:0000313" key="2">
    <source>
        <dbReference type="EMBL" id="KAJ8435530.1"/>
    </source>
</evidence>
<dbReference type="Gene3D" id="2.60.120.650">
    <property type="entry name" value="Cupin"/>
    <property type="match status" value="1"/>
</dbReference>
<gene>
    <name evidence="2" type="ORF">Cgig2_014449</name>
</gene>
<dbReference type="Pfam" id="PF02373">
    <property type="entry name" value="JmjC"/>
    <property type="match status" value="1"/>
</dbReference>
<dbReference type="GO" id="GO:0005634">
    <property type="term" value="C:nucleus"/>
    <property type="evidence" value="ECO:0007669"/>
    <property type="project" value="TreeGrafter"/>
</dbReference>
<name>A0A9Q1K2D4_9CARY</name>
<dbReference type="OrthoDB" id="1678912at2759"/>
<proteinExistence type="predicted"/>
<dbReference type="Proteomes" id="UP001153076">
    <property type="component" value="Unassembled WGS sequence"/>
</dbReference>
<reference evidence="2" key="1">
    <citation type="submission" date="2022-04" db="EMBL/GenBank/DDBJ databases">
        <title>Carnegiea gigantea Genome sequencing and assembly v2.</title>
        <authorList>
            <person name="Copetti D."/>
            <person name="Sanderson M.J."/>
            <person name="Burquez A."/>
            <person name="Wojciechowski M.F."/>
        </authorList>
    </citation>
    <scope>NUCLEOTIDE SEQUENCE</scope>
    <source>
        <strain evidence="2">SGP5-SGP5p</strain>
        <tissue evidence="2">Aerial part</tissue>
    </source>
</reference>
<sequence length="219" mass="24553">MVLILFIQGRQLSPATLKSNDVPVYRCVQHPREFVVFLHSAYHSGFDCGFNFFASALPHGLISIELYREQRRKTSISLDRMLLRAANEAVKAQWECLLRVMLPRAQRPETHDGTTLLIILSLSSLISNLYPPDFNLSVAGGRLSRHLVEIDGCQRLSARFSSLCSCVRQRRRLSAAPACLRLRYGSCSSPLVFAGHLRSVCTGRDEFCSSPLLSSKLDL</sequence>
<keyword evidence="3" id="KW-1185">Reference proteome</keyword>